<dbReference type="AlphaFoldDB" id="A0AAU9PE78"/>
<evidence type="ECO:0008006" key="3">
    <source>
        <dbReference type="Google" id="ProtNLM"/>
    </source>
</evidence>
<dbReference type="GO" id="GO:0003676">
    <property type="term" value="F:nucleic acid binding"/>
    <property type="evidence" value="ECO:0007669"/>
    <property type="project" value="InterPro"/>
</dbReference>
<dbReference type="SUPFAM" id="SSF57756">
    <property type="entry name" value="Retrovirus zinc finger-like domains"/>
    <property type="match status" value="1"/>
</dbReference>
<dbReference type="EMBL" id="CAKMRJ010005634">
    <property type="protein sequence ID" value="CAH1448504.1"/>
    <property type="molecule type" value="Genomic_DNA"/>
</dbReference>
<dbReference type="Proteomes" id="UP001157418">
    <property type="component" value="Unassembled WGS sequence"/>
</dbReference>
<keyword evidence="2" id="KW-1185">Reference proteome</keyword>
<accession>A0AAU9PE78</accession>
<gene>
    <name evidence="1" type="ORF">LVIROSA_LOCUS34044</name>
</gene>
<evidence type="ECO:0000313" key="2">
    <source>
        <dbReference type="Proteomes" id="UP001157418"/>
    </source>
</evidence>
<protein>
    <recommendedName>
        <fullName evidence="3">CCHC-type domain-containing protein</fullName>
    </recommendedName>
</protein>
<sequence length="162" mass="18745">MESKEQVQKASQFGYKCGKKRNMTRDFRESVRTCNRICYGYSESGHIYSECPKASKEIPKWVGRGDRGNPREERKTDVVIGTFTLNSLPVYVIFEYGVTCSFVFVKFASHLTTQLTPKNEHILVEVLDGRYVLVNEEYHECRLGIYGTEFLINLKPITTREI</sequence>
<dbReference type="InterPro" id="IPR036875">
    <property type="entry name" value="Znf_CCHC_sf"/>
</dbReference>
<name>A0AAU9PE78_9ASTR</name>
<reference evidence="1 2" key="1">
    <citation type="submission" date="2022-01" db="EMBL/GenBank/DDBJ databases">
        <authorList>
            <person name="Xiong W."/>
            <person name="Schranz E."/>
        </authorList>
    </citation>
    <scope>NUCLEOTIDE SEQUENCE [LARGE SCALE GENOMIC DNA]</scope>
</reference>
<organism evidence="1 2">
    <name type="scientific">Lactuca virosa</name>
    <dbReference type="NCBI Taxonomy" id="75947"/>
    <lineage>
        <taxon>Eukaryota</taxon>
        <taxon>Viridiplantae</taxon>
        <taxon>Streptophyta</taxon>
        <taxon>Embryophyta</taxon>
        <taxon>Tracheophyta</taxon>
        <taxon>Spermatophyta</taxon>
        <taxon>Magnoliopsida</taxon>
        <taxon>eudicotyledons</taxon>
        <taxon>Gunneridae</taxon>
        <taxon>Pentapetalae</taxon>
        <taxon>asterids</taxon>
        <taxon>campanulids</taxon>
        <taxon>Asterales</taxon>
        <taxon>Asteraceae</taxon>
        <taxon>Cichorioideae</taxon>
        <taxon>Cichorieae</taxon>
        <taxon>Lactucinae</taxon>
        <taxon>Lactuca</taxon>
    </lineage>
</organism>
<dbReference type="GO" id="GO:0008270">
    <property type="term" value="F:zinc ion binding"/>
    <property type="evidence" value="ECO:0007669"/>
    <property type="project" value="InterPro"/>
</dbReference>
<proteinExistence type="predicted"/>
<dbReference type="Pfam" id="PF08284">
    <property type="entry name" value="RVP_2"/>
    <property type="match status" value="1"/>
</dbReference>
<evidence type="ECO:0000313" key="1">
    <source>
        <dbReference type="EMBL" id="CAH1448504.1"/>
    </source>
</evidence>
<comment type="caution">
    <text evidence="1">The sequence shown here is derived from an EMBL/GenBank/DDBJ whole genome shotgun (WGS) entry which is preliminary data.</text>
</comment>